<dbReference type="PROSITE" id="PS50110">
    <property type="entry name" value="RESPONSE_REGULATORY"/>
    <property type="match status" value="1"/>
</dbReference>
<dbReference type="HOGENOM" id="CLU_000445_114_64_3"/>
<dbReference type="SMART" id="SM00448">
    <property type="entry name" value="REC"/>
    <property type="match status" value="1"/>
</dbReference>
<dbReference type="RefSeq" id="WP_015176854.1">
    <property type="nucleotide sequence ID" value="NC_019729.1"/>
</dbReference>
<keyword evidence="12" id="KW-1133">Transmembrane helix</keyword>
<keyword evidence="6 16" id="KW-0808">Transferase</keyword>
<evidence type="ECO:0000256" key="6">
    <source>
        <dbReference type="ARBA" id="ARBA00022679"/>
    </source>
</evidence>
<dbReference type="PRINTS" id="PR00344">
    <property type="entry name" value="BCTRLSENSOR"/>
</dbReference>
<dbReference type="PATRIC" id="fig|179408.3.peg.3922"/>
<keyword evidence="11" id="KW-0175">Coiled coil</keyword>
<evidence type="ECO:0000256" key="10">
    <source>
        <dbReference type="PROSITE-ProRule" id="PRU00169"/>
    </source>
</evidence>
<evidence type="ECO:0000256" key="11">
    <source>
        <dbReference type="SAM" id="Coils"/>
    </source>
</evidence>
<dbReference type="GO" id="GO:0016020">
    <property type="term" value="C:membrane"/>
    <property type="evidence" value="ECO:0007669"/>
    <property type="project" value="UniProtKB-SubCell"/>
</dbReference>
<dbReference type="EMBL" id="CP003614">
    <property type="protein sequence ID" value="AFZ07583.1"/>
    <property type="molecule type" value="Genomic_DNA"/>
</dbReference>
<dbReference type="Pfam" id="PF00072">
    <property type="entry name" value="Response_reg"/>
    <property type="match status" value="1"/>
</dbReference>
<dbReference type="InterPro" id="IPR036890">
    <property type="entry name" value="HATPase_C_sf"/>
</dbReference>
<keyword evidence="8" id="KW-0902">Two-component regulatory system</keyword>
<dbReference type="PANTHER" id="PTHR45339">
    <property type="entry name" value="HYBRID SIGNAL TRANSDUCTION HISTIDINE KINASE J"/>
    <property type="match status" value="1"/>
</dbReference>
<dbReference type="Pfam" id="PF11845">
    <property type="entry name" value="Tll0287-like"/>
    <property type="match status" value="1"/>
</dbReference>
<comment type="similarity">
    <text evidence="3">In the N-terminal section; belongs to the phytochrome family.</text>
</comment>
<dbReference type="InterPro" id="IPR003661">
    <property type="entry name" value="HisK_dim/P_dom"/>
</dbReference>
<evidence type="ECO:0000256" key="9">
    <source>
        <dbReference type="ARBA" id="ARBA00074306"/>
    </source>
</evidence>
<evidence type="ECO:0000256" key="7">
    <source>
        <dbReference type="ARBA" id="ARBA00022777"/>
    </source>
</evidence>
<dbReference type="InterPro" id="IPR003660">
    <property type="entry name" value="HAMP_dom"/>
</dbReference>
<feature type="domain" description="Response regulatory" evidence="14">
    <location>
        <begin position="594"/>
        <end position="713"/>
    </location>
</feature>
<protein>
    <recommendedName>
        <fullName evidence="9">Circadian input-output histidine kinase CikA</fullName>
        <ecNumber evidence="4">2.7.13.3</ecNumber>
    </recommendedName>
</protein>
<dbReference type="InterPro" id="IPR005467">
    <property type="entry name" value="His_kinase_dom"/>
</dbReference>
<feature type="transmembrane region" description="Helical" evidence="12">
    <location>
        <begin position="217"/>
        <end position="239"/>
    </location>
</feature>
<keyword evidence="12" id="KW-0472">Membrane</keyword>
<keyword evidence="7 16" id="KW-0418">Kinase</keyword>
<feature type="domain" description="Histidine kinase" evidence="13">
    <location>
        <begin position="344"/>
        <end position="569"/>
    </location>
</feature>
<dbReference type="InterPro" id="IPR003594">
    <property type="entry name" value="HATPase_dom"/>
</dbReference>
<dbReference type="OrthoDB" id="502671at2"/>
<dbReference type="PANTHER" id="PTHR45339:SF1">
    <property type="entry name" value="HYBRID SIGNAL TRANSDUCTION HISTIDINE KINASE J"/>
    <property type="match status" value="1"/>
</dbReference>
<evidence type="ECO:0000256" key="2">
    <source>
        <dbReference type="ARBA" id="ARBA00004370"/>
    </source>
</evidence>
<evidence type="ECO:0000259" key="14">
    <source>
        <dbReference type="PROSITE" id="PS50110"/>
    </source>
</evidence>
<evidence type="ECO:0000256" key="1">
    <source>
        <dbReference type="ARBA" id="ARBA00000085"/>
    </source>
</evidence>
<organism evidence="16 17">
    <name type="scientific">Phormidium nigroviride PCC 7112</name>
    <dbReference type="NCBI Taxonomy" id="179408"/>
    <lineage>
        <taxon>Bacteria</taxon>
        <taxon>Bacillati</taxon>
        <taxon>Cyanobacteriota</taxon>
        <taxon>Cyanophyceae</taxon>
        <taxon>Oscillatoriophycideae</taxon>
        <taxon>Oscillatoriales</taxon>
        <taxon>Oscillatoriaceae</taxon>
        <taxon>Phormidium</taxon>
    </lineage>
</organism>
<dbReference type="CDD" id="cd16922">
    <property type="entry name" value="HATPase_EvgS-ArcB-TorS-like"/>
    <property type="match status" value="1"/>
</dbReference>
<evidence type="ECO:0000313" key="17">
    <source>
        <dbReference type="Proteomes" id="UP000010478"/>
    </source>
</evidence>
<dbReference type="InterPro" id="IPR036097">
    <property type="entry name" value="HisK_dim/P_sf"/>
</dbReference>
<dbReference type="InterPro" id="IPR011006">
    <property type="entry name" value="CheY-like_superfamily"/>
</dbReference>
<dbReference type="PROSITE" id="PS50109">
    <property type="entry name" value="HIS_KIN"/>
    <property type="match status" value="1"/>
</dbReference>
<proteinExistence type="inferred from homology"/>
<dbReference type="SUPFAM" id="SSF55874">
    <property type="entry name" value="ATPase domain of HSP90 chaperone/DNA topoisomerase II/histidine kinase"/>
    <property type="match status" value="1"/>
</dbReference>
<dbReference type="KEGG" id="oni:Osc7112_3198"/>
<dbReference type="Pfam" id="PF00672">
    <property type="entry name" value="HAMP"/>
    <property type="match status" value="1"/>
</dbReference>
<dbReference type="Pfam" id="PF02518">
    <property type="entry name" value="HATPase_c"/>
    <property type="match status" value="1"/>
</dbReference>
<evidence type="ECO:0000256" key="12">
    <source>
        <dbReference type="SAM" id="Phobius"/>
    </source>
</evidence>
<reference evidence="16 17" key="1">
    <citation type="submission" date="2012-05" db="EMBL/GenBank/DDBJ databases">
        <title>Finished chromosome of genome of Oscillatoria sp. PCC 7112.</title>
        <authorList>
            <consortium name="US DOE Joint Genome Institute"/>
            <person name="Gugger M."/>
            <person name="Coursin T."/>
            <person name="Rippka R."/>
            <person name="Tandeau De Marsac N."/>
            <person name="Huntemann M."/>
            <person name="Wei C.-L."/>
            <person name="Han J."/>
            <person name="Detter J.C."/>
            <person name="Han C."/>
            <person name="Tapia R."/>
            <person name="Davenport K."/>
            <person name="Daligault H."/>
            <person name="Erkkila T."/>
            <person name="Gu W."/>
            <person name="Munk A.C.C."/>
            <person name="Teshima H."/>
            <person name="Xu Y."/>
            <person name="Chain P."/>
            <person name="Chen A."/>
            <person name="Krypides N."/>
            <person name="Mavromatis K."/>
            <person name="Markowitz V."/>
            <person name="Szeto E."/>
            <person name="Ivanova N."/>
            <person name="Mikhailova N."/>
            <person name="Ovchinnikova G."/>
            <person name="Pagani I."/>
            <person name="Pati A."/>
            <person name="Goodwin L."/>
            <person name="Peters L."/>
            <person name="Pitluck S."/>
            <person name="Woyke T."/>
            <person name="Kerfeld C."/>
        </authorList>
    </citation>
    <scope>NUCLEOTIDE SEQUENCE [LARGE SCALE GENOMIC DNA]</scope>
    <source>
        <strain evidence="16 17">PCC 7112</strain>
    </source>
</reference>
<dbReference type="GO" id="GO:0000155">
    <property type="term" value="F:phosphorelay sensor kinase activity"/>
    <property type="evidence" value="ECO:0007669"/>
    <property type="project" value="InterPro"/>
</dbReference>
<name>K9VHN2_9CYAN</name>
<gene>
    <name evidence="16" type="ORF">Osc7112_3198</name>
</gene>
<dbReference type="FunFam" id="3.30.565.10:FF:000010">
    <property type="entry name" value="Sensor histidine kinase RcsC"/>
    <property type="match status" value="1"/>
</dbReference>
<evidence type="ECO:0000259" key="15">
    <source>
        <dbReference type="PROSITE" id="PS50885"/>
    </source>
</evidence>
<evidence type="ECO:0000313" key="16">
    <source>
        <dbReference type="EMBL" id="AFZ07583.1"/>
    </source>
</evidence>
<dbReference type="Gene3D" id="6.10.340.10">
    <property type="match status" value="1"/>
</dbReference>
<evidence type="ECO:0000259" key="13">
    <source>
        <dbReference type="PROSITE" id="PS50109"/>
    </source>
</evidence>
<dbReference type="InterPro" id="IPR021796">
    <property type="entry name" value="Tll0287-like_dom"/>
</dbReference>
<dbReference type="EC" id="2.7.13.3" evidence="4"/>
<dbReference type="CDD" id="cd06225">
    <property type="entry name" value="HAMP"/>
    <property type="match status" value="1"/>
</dbReference>
<dbReference type="Pfam" id="PF00512">
    <property type="entry name" value="HisKA"/>
    <property type="match status" value="1"/>
</dbReference>
<dbReference type="STRING" id="179408.Osc7112_3198"/>
<feature type="modified residue" description="4-aspartylphosphate" evidence="10">
    <location>
        <position position="643"/>
    </location>
</feature>
<evidence type="ECO:0000256" key="8">
    <source>
        <dbReference type="ARBA" id="ARBA00023012"/>
    </source>
</evidence>
<keyword evidence="17" id="KW-1185">Reference proteome</keyword>
<dbReference type="Gene3D" id="3.40.50.2300">
    <property type="match status" value="1"/>
</dbReference>
<evidence type="ECO:0000256" key="5">
    <source>
        <dbReference type="ARBA" id="ARBA00022553"/>
    </source>
</evidence>
<dbReference type="InterPro" id="IPR001789">
    <property type="entry name" value="Sig_transdc_resp-reg_receiver"/>
</dbReference>
<dbReference type="AlphaFoldDB" id="K9VHN2"/>
<feature type="domain" description="HAMP" evidence="15">
    <location>
        <begin position="241"/>
        <end position="304"/>
    </location>
</feature>
<dbReference type="Gene3D" id="3.30.565.10">
    <property type="entry name" value="Histidine kinase-like ATPase, C-terminal domain"/>
    <property type="match status" value="1"/>
</dbReference>
<dbReference type="eggNOG" id="COG0745">
    <property type="taxonomic scope" value="Bacteria"/>
</dbReference>
<dbReference type="Gene3D" id="1.10.287.130">
    <property type="match status" value="1"/>
</dbReference>
<dbReference type="eggNOG" id="COG2205">
    <property type="taxonomic scope" value="Bacteria"/>
</dbReference>
<dbReference type="SMART" id="SM00387">
    <property type="entry name" value="HATPase_c"/>
    <property type="match status" value="1"/>
</dbReference>
<evidence type="ECO:0000256" key="3">
    <source>
        <dbReference type="ARBA" id="ARBA00006402"/>
    </source>
</evidence>
<dbReference type="InterPro" id="IPR004358">
    <property type="entry name" value="Sig_transdc_His_kin-like_C"/>
</dbReference>
<feature type="coiled-coil region" evidence="11">
    <location>
        <begin position="307"/>
        <end position="337"/>
    </location>
</feature>
<evidence type="ECO:0000256" key="4">
    <source>
        <dbReference type="ARBA" id="ARBA00012438"/>
    </source>
</evidence>
<comment type="subcellular location">
    <subcellularLocation>
        <location evidence="2">Membrane</location>
    </subcellularLocation>
</comment>
<accession>K9VHN2</accession>
<dbReference type="SUPFAM" id="SSF52172">
    <property type="entry name" value="CheY-like"/>
    <property type="match status" value="1"/>
</dbReference>
<comment type="catalytic activity">
    <reaction evidence="1">
        <text>ATP + protein L-histidine = ADP + protein N-phospho-L-histidine.</text>
        <dbReference type="EC" id="2.7.13.3"/>
    </reaction>
</comment>
<sequence precursor="true">MLGRLKLGSQFTFLLALVFLAGILLSGLTLWNTLRHAAEEEITTRASILMETIDSARNYTIQRVSPLLQNSLDTKSTFLPEAIPAFAAREIFERFRYLPDYHGFFYKEAAPNPSNLRDRADRFETALVEQFRRQPDLSELSGYRKTAGSTLFYIARPLAMKEASCLQCHGKPADAPKGQIAIYGDRTGFGWKLDEVVATQMIYVPADEVFAHSRRNMVPVMSIFMAMFAVAVLSINRWLKRRVIQPLKQLTAIAHQVSARPITAEQVGAFNAPEIAKVAQRGDEPGQLARTFQDMAHEVSARERNLSQAVEQRTAQLADSMKEAEKAKAKAEAADRAKSQFLANMSHELRTPLNAILGFTQLMLRSPSDAAGISNLAPQTQQRYLDTINRSGEHLLALINNVLEMSKIEAGRITFQARDFDLYALLDTLQQMLSLKAESKGLQLKFSRSSDVPQFVRTDEAKLRQVLINLLGNAIKFTQAGSVALRVTRGEEGTLQFTVADTGAGIAPSERDRLFEPFVQTATGQHSQEGTGLGLSISRKFVQLMGGEIAVESIPGKGSTFRFEIQVELAAKAIASPKQERSIVGLADGQITYRILVVDDKLENRQLLVELLIPIGFEVQTAINGQEAIALWQSWQPHLIWMDIRMPVMDGYAATQQIEASSQAMGVPFPIIIALTGSAFEEERQVAIAAGFDDFVRKPFRTETIFAKMAEYLGVRYVYVEDKPLSSPSLRPLTASDLTGMPTAWIEQLHQAAIELNIKKIRKLIAQIPADRPDLTHALNDLADRLCYEDIIALTVPDTFNSDNPRQSAKI</sequence>
<keyword evidence="5 10" id="KW-0597">Phosphoprotein</keyword>
<dbReference type="CDD" id="cd00082">
    <property type="entry name" value="HisKA"/>
    <property type="match status" value="1"/>
</dbReference>
<keyword evidence="12" id="KW-0812">Transmembrane</keyword>
<dbReference type="CDD" id="cd17546">
    <property type="entry name" value="REC_hyHK_CKI1_RcsC-like"/>
    <property type="match status" value="1"/>
</dbReference>
<dbReference type="PROSITE" id="PS50885">
    <property type="entry name" value="HAMP"/>
    <property type="match status" value="1"/>
</dbReference>
<dbReference type="Proteomes" id="UP000010478">
    <property type="component" value="Chromosome"/>
</dbReference>
<dbReference type="SUPFAM" id="SSF47384">
    <property type="entry name" value="Homodimeric domain of signal transducing histidine kinase"/>
    <property type="match status" value="1"/>
</dbReference>
<dbReference type="SMART" id="SM00388">
    <property type="entry name" value="HisKA"/>
    <property type="match status" value="1"/>
</dbReference>